<organism evidence="2 3">
    <name type="scientific">Lachnellula cervina</name>
    <dbReference type="NCBI Taxonomy" id="1316786"/>
    <lineage>
        <taxon>Eukaryota</taxon>
        <taxon>Fungi</taxon>
        <taxon>Dikarya</taxon>
        <taxon>Ascomycota</taxon>
        <taxon>Pezizomycotina</taxon>
        <taxon>Leotiomycetes</taxon>
        <taxon>Helotiales</taxon>
        <taxon>Lachnaceae</taxon>
        <taxon>Lachnellula</taxon>
    </lineage>
</organism>
<reference evidence="2 3" key="1">
    <citation type="submission" date="2018-05" db="EMBL/GenBank/DDBJ databases">
        <title>Whole genome sequencing for identification of molecular markers to develop diagnostic detection tools for the regulated plant pathogen Lachnellula willkommii.</title>
        <authorList>
            <person name="Giroux E."/>
            <person name="Bilodeau G."/>
        </authorList>
    </citation>
    <scope>NUCLEOTIDE SEQUENCE [LARGE SCALE GENOMIC DNA]</scope>
    <source>
        <strain evidence="2 3">CBS 625.97</strain>
    </source>
</reference>
<dbReference type="Proteomes" id="UP000481288">
    <property type="component" value="Unassembled WGS sequence"/>
</dbReference>
<protein>
    <recommendedName>
        <fullName evidence="1">Retroviral polymerase SH3-like domain-containing protein</fullName>
    </recommendedName>
</protein>
<evidence type="ECO:0000259" key="1">
    <source>
        <dbReference type="Pfam" id="PF25597"/>
    </source>
</evidence>
<dbReference type="EMBL" id="QGMG01002044">
    <property type="protein sequence ID" value="TVY40783.1"/>
    <property type="molecule type" value="Genomic_DNA"/>
</dbReference>
<dbReference type="OrthoDB" id="3799035at2759"/>
<dbReference type="AlphaFoldDB" id="A0A7D8YJN5"/>
<evidence type="ECO:0000313" key="3">
    <source>
        <dbReference type="Proteomes" id="UP000481288"/>
    </source>
</evidence>
<evidence type="ECO:0000313" key="2">
    <source>
        <dbReference type="EMBL" id="TVY40783.1"/>
    </source>
</evidence>
<feature type="domain" description="Retroviral polymerase SH3-like" evidence="1">
    <location>
        <begin position="38"/>
        <end position="95"/>
    </location>
</feature>
<gene>
    <name evidence="2" type="ORF">LCER1_G009048</name>
</gene>
<comment type="caution">
    <text evidence="2">The sequence shown here is derived from an EMBL/GenBank/DDBJ whole genome shotgun (WGS) entry which is preliminary data.</text>
</comment>
<accession>A0A7D8YJN5</accession>
<keyword evidence="3" id="KW-1185">Reference proteome</keyword>
<proteinExistence type="predicted"/>
<sequence>MLRNLNLNRTYNSIIDKTPFEALTNKKPFIGYIKILGSLVYTLVLKETRKYSKLSEKGNKGILIGFESANNFLIYLPIENKVISTKNLIIKEDLVNSTLASYAYITSKIEDNSPKENSSDKPKLYNKAKNSKYKDFWSKAEAKEIKTLDRWAYKLKDFSDYYKFKARFVAKGFEQLYRIDYIDTFAAIIKQLA</sequence>
<dbReference type="Pfam" id="PF25597">
    <property type="entry name" value="SH3_retrovirus"/>
    <property type="match status" value="1"/>
</dbReference>
<dbReference type="InterPro" id="IPR057670">
    <property type="entry name" value="SH3_retrovirus"/>
</dbReference>
<name>A0A7D8YJN5_9HELO</name>